<protein>
    <submittedName>
        <fullName evidence="2">Uncharacterized protein</fullName>
    </submittedName>
</protein>
<proteinExistence type="inferred from homology"/>
<dbReference type="OrthoDB" id="278212at2759"/>
<gene>
    <name evidence="2" type="ORF">Mgra_00010009</name>
</gene>
<dbReference type="EMBL" id="JABEBT010000207">
    <property type="protein sequence ID" value="KAF7624724.1"/>
    <property type="molecule type" value="Genomic_DNA"/>
</dbReference>
<dbReference type="PANTHER" id="PTHR10826">
    <property type="entry name" value="COMPLEMENT COMPONENT 1"/>
    <property type="match status" value="1"/>
</dbReference>
<dbReference type="SUPFAM" id="SSF54529">
    <property type="entry name" value="Mitochondrial glycoprotein MAM33-like"/>
    <property type="match status" value="1"/>
</dbReference>
<dbReference type="Proteomes" id="UP000605970">
    <property type="component" value="Unassembled WGS sequence"/>
</dbReference>
<evidence type="ECO:0000313" key="3">
    <source>
        <dbReference type="Proteomes" id="UP000605970"/>
    </source>
</evidence>
<evidence type="ECO:0000256" key="1">
    <source>
        <dbReference type="ARBA" id="ARBA00005457"/>
    </source>
</evidence>
<dbReference type="AlphaFoldDB" id="A0A8S9Z7Z8"/>
<keyword evidence="3" id="KW-1185">Reference proteome</keyword>
<comment type="caution">
    <text evidence="2">The sequence shown here is derived from an EMBL/GenBank/DDBJ whole genome shotgun (WGS) entry which is preliminary data.</text>
</comment>
<dbReference type="InterPro" id="IPR036561">
    <property type="entry name" value="MAM33_sf"/>
</dbReference>
<organism evidence="2 3">
    <name type="scientific">Meloidogyne graminicola</name>
    <dbReference type="NCBI Taxonomy" id="189291"/>
    <lineage>
        <taxon>Eukaryota</taxon>
        <taxon>Metazoa</taxon>
        <taxon>Ecdysozoa</taxon>
        <taxon>Nematoda</taxon>
        <taxon>Chromadorea</taxon>
        <taxon>Rhabditida</taxon>
        <taxon>Tylenchina</taxon>
        <taxon>Tylenchomorpha</taxon>
        <taxon>Tylenchoidea</taxon>
        <taxon>Meloidogynidae</taxon>
        <taxon>Meloidogyninae</taxon>
        <taxon>Meloidogyne</taxon>
    </lineage>
</organism>
<name>A0A8S9Z7Z8_9BILA</name>
<dbReference type="Gene3D" id="3.10.280.10">
    <property type="entry name" value="Mitochondrial glycoprotein"/>
    <property type="match status" value="1"/>
</dbReference>
<reference evidence="2" key="1">
    <citation type="journal article" date="2020" name="Ecol. Evol.">
        <title>Genome structure and content of the rice root-knot nematode (Meloidogyne graminicola).</title>
        <authorList>
            <person name="Phan N.T."/>
            <person name="Danchin E.G.J."/>
            <person name="Klopp C."/>
            <person name="Perfus-Barbeoch L."/>
            <person name="Kozlowski D.K."/>
            <person name="Koutsovoulos G.D."/>
            <person name="Lopez-Roques C."/>
            <person name="Bouchez O."/>
            <person name="Zahm M."/>
            <person name="Besnard G."/>
            <person name="Bellafiore S."/>
        </authorList>
    </citation>
    <scope>NUCLEOTIDE SEQUENCE</scope>
    <source>
        <strain evidence="2">VN-18</strain>
    </source>
</reference>
<dbReference type="InterPro" id="IPR003428">
    <property type="entry name" value="MAM33"/>
</dbReference>
<dbReference type="GO" id="GO:0005759">
    <property type="term" value="C:mitochondrial matrix"/>
    <property type="evidence" value="ECO:0007669"/>
    <property type="project" value="InterPro"/>
</dbReference>
<dbReference type="Pfam" id="PF02330">
    <property type="entry name" value="MAM33"/>
    <property type="match status" value="1"/>
</dbReference>
<dbReference type="PANTHER" id="PTHR10826:SF1">
    <property type="entry name" value="COMPLEMENT COMPONENT 1 Q SUBCOMPONENT-BINDING PROTEIN, MITOCHONDRIAL"/>
    <property type="match status" value="1"/>
</dbReference>
<sequence length="153" mass="17453">MRRSFFMNLQRTSIVRFCYASFKTPILTTYIPLQQNIAKQCFSTTHPSLSSVAKELQNVLNDEIKAEKNMEEENLGGKTPPSIPGFEIVKKDAEFRLTKTYGDERILVSVNVNHAVAGQEEEEDDDMAEYRDEEEEGIETSVSFFNTLLCSQL</sequence>
<accession>A0A8S9Z7Z8</accession>
<evidence type="ECO:0000313" key="2">
    <source>
        <dbReference type="EMBL" id="KAF7624724.1"/>
    </source>
</evidence>
<dbReference type="GO" id="GO:0042256">
    <property type="term" value="P:cytosolic ribosome assembly"/>
    <property type="evidence" value="ECO:0007669"/>
    <property type="project" value="TreeGrafter"/>
</dbReference>
<comment type="similarity">
    <text evidence="1">Belongs to the MAM33 family.</text>
</comment>